<proteinExistence type="predicted"/>
<gene>
    <name evidence="1" type="ORF">MENTE1834_LOCUS47512</name>
</gene>
<dbReference type="Proteomes" id="UP001497535">
    <property type="component" value="Unassembled WGS sequence"/>
</dbReference>
<organism evidence="1 2">
    <name type="scientific">Meloidogyne enterolobii</name>
    <name type="common">Root-knot nematode worm</name>
    <name type="synonym">Meloidogyne mayaguensis</name>
    <dbReference type="NCBI Taxonomy" id="390850"/>
    <lineage>
        <taxon>Eukaryota</taxon>
        <taxon>Metazoa</taxon>
        <taxon>Ecdysozoa</taxon>
        <taxon>Nematoda</taxon>
        <taxon>Chromadorea</taxon>
        <taxon>Rhabditida</taxon>
        <taxon>Tylenchina</taxon>
        <taxon>Tylenchomorpha</taxon>
        <taxon>Tylenchoidea</taxon>
        <taxon>Meloidogynidae</taxon>
        <taxon>Meloidogyninae</taxon>
        <taxon>Meloidogyne</taxon>
    </lineage>
</organism>
<keyword evidence="2" id="KW-1185">Reference proteome</keyword>
<accession>A0ACB1B6U8</accession>
<sequence>MKGTIVVTDPQKPSTNLSLCPEDVYSADQRSYRFYANAPISLFGIISNLMNIVVFMDMEMRQQLVNHFLLVLSISDLLLLICNFFFLVLPVVVVETDSFFWNDFFPYIIRYSYPLALTAQTSGVYLTVLVSFHRFLGVCHPFKAKRWVSLAPVESAIAGSILFSFVINIPTWLELGVVPCLSSRFNQISRFNLSKRNTSIYKYLRQIQLAPFHNITYILIKKCIAYTILMFIVPFGVLITVNWKMVQALRFSSRMRQRSYSTNRQTSNENIVKQLHLLRKSRMLKPSSDLFKPKFSNSTRDRSITMMLLAIVALFLLCNGLAFLNSIIESIMLFASDESNKNVLPAPSLMDQPLNSLSSLNQNMSNASHVTESPDIYTEIEEYLNQKMLKWFECSVEISNILITLNSSTSTLVYIIFSSKYRLIFKSLFGLSKRQKVILYISYVASNFNSDKVLAIISGIFYMNVINLIFCSFQFNRVALTTAMAARRVVELSLIPEEVESRSRRKNTTAVTTAVTSTTALNEGSFKSAKYSTFERERVDSQSKNSTLKLNNQLTCGYKRAAPTCKRPIVAAFSVRESQSSVQLSTFTSIKTNQRGTDYHSRQRHLIEKDTPPVLYRSSRTLSRSLTNSESNLR</sequence>
<comment type="caution">
    <text evidence="1">The sequence shown here is derived from an EMBL/GenBank/DDBJ whole genome shotgun (WGS) entry which is preliminary data.</text>
</comment>
<protein>
    <submittedName>
        <fullName evidence="1">Uncharacterized protein</fullName>
    </submittedName>
</protein>
<reference evidence="1" key="1">
    <citation type="submission" date="2023-11" db="EMBL/GenBank/DDBJ databases">
        <authorList>
            <person name="Poullet M."/>
        </authorList>
    </citation>
    <scope>NUCLEOTIDE SEQUENCE</scope>
    <source>
        <strain evidence="1">E1834</strain>
    </source>
</reference>
<name>A0ACB1B6U8_MELEN</name>
<evidence type="ECO:0000313" key="1">
    <source>
        <dbReference type="EMBL" id="CAK5123589.1"/>
    </source>
</evidence>
<evidence type="ECO:0000313" key="2">
    <source>
        <dbReference type="Proteomes" id="UP001497535"/>
    </source>
</evidence>
<dbReference type="EMBL" id="CAVMJV010000194">
    <property type="protein sequence ID" value="CAK5123589.1"/>
    <property type="molecule type" value="Genomic_DNA"/>
</dbReference>